<name>F6HZW2_VITVI</name>
<dbReference type="HOGENOM" id="CLU_3431153_0_0_1"/>
<organism evidence="1 2">
    <name type="scientific">Vitis vinifera</name>
    <name type="common">Grape</name>
    <dbReference type="NCBI Taxonomy" id="29760"/>
    <lineage>
        <taxon>Eukaryota</taxon>
        <taxon>Viridiplantae</taxon>
        <taxon>Streptophyta</taxon>
        <taxon>Embryophyta</taxon>
        <taxon>Tracheophyta</taxon>
        <taxon>Spermatophyta</taxon>
        <taxon>Magnoliopsida</taxon>
        <taxon>eudicotyledons</taxon>
        <taxon>Gunneridae</taxon>
        <taxon>Pentapetalae</taxon>
        <taxon>rosids</taxon>
        <taxon>Vitales</taxon>
        <taxon>Vitaceae</taxon>
        <taxon>Viteae</taxon>
        <taxon>Vitis</taxon>
    </lineage>
</organism>
<dbReference type="EMBL" id="FN596502">
    <property type="protein sequence ID" value="CCB60228.1"/>
    <property type="molecule type" value="Genomic_DNA"/>
</dbReference>
<protein>
    <submittedName>
        <fullName evidence="1">Uncharacterized protein</fullName>
    </submittedName>
</protein>
<evidence type="ECO:0000313" key="1">
    <source>
        <dbReference type="EMBL" id="CCB60228.1"/>
    </source>
</evidence>
<sequence length="18" mass="2022">MALISLMKRPHESQGKPV</sequence>
<dbReference type="Proteomes" id="UP000009183">
    <property type="component" value="Chromosome 7"/>
</dbReference>
<dbReference type="AlphaFoldDB" id="F6HZW2"/>
<proteinExistence type="predicted"/>
<reference evidence="2" key="1">
    <citation type="journal article" date="2007" name="Nature">
        <title>The grapevine genome sequence suggests ancestral hexaploidization in major angiosperm phyla.</title>
        <authorList>
            <consortium name="The French-Italian Public Consortium for Grapevine Genome Characterization."/>
            <person name="Jaillon O."/>
            <person name="Aury J.-M."/>
            <person name="Noel B."/>
            <person name="Policriti A."/>
            <person name="Clepet C."/>
            <person name="Casagrande A."/>
            <person name="Choisne N."/>
            <person name="Aubourg S."/>
            <person name="Vitulo N."/>
            <person name="Jubin C."/>
            <person name="Vezzi A."/>
            <person name="Legeai F."/>
            <person name="Hugueney P."/>
            <person name="Dasilva C."/>
            <person name="Horner D."/>
            <person name="Mica E."/>
            <person name="Jublot D."/>
            <person name="Poulain J."/>
            <person name="Bruyere C."/>
            <person name="Billault A."/>
            <person name="Segurens B."/>
            <person name="Gouyvenoux M."/>
            <person name="Ugarte E."/>
            <person name="Cattonaro F."/>
            <person name="Anthouard V."/>
            <person name="Vico V."/>
            <person name="Del Fabbro C."/>
            <person name="Alaux M."/>
            <person name="Di Gaspero G."/>
            <person name="Dumas V."/>
            <person name="Felice N."/>
            <person name="Paillard S."/>
            <person name="Juman I."/>
            <person name="Moroldo M."/>
            <person name="Scalabrin S."/>
            <person name="Canaguier A."/>
            <person name="Le Clainche I."/>
            <person name="Malacrida G."/>
            <person name="Durand E."/>
            <person name="Pesole G."/>
            <person name="Laucou V."/>
            <person name="Chatelet P."/>
            <person name="Merdinoglu D."/>
            <person name="Delledonne M."/>
            <person name="Pezzotti M."/>
            <person name="Lecharny A."/>
            <person name="Scarpelli C."/>
            <person name="Artiguenave F."/>
            <person name="Pe M.E."/>
            <person name="Valle G."/>
            <person name="Morgante M."/>
            <person name="Caboche M."/>
            <person name="Adam-Blondon A.-F."/>
            <person name="Weissenbach J."/>
            <person name="Quetier F."/>
            <person name="Wincker P."/>
        </authorList>
    </citation>
    <scope>NUCLEOTIDE SEQUENCE [LARGE SCALE GENOMIC DNA]</scope>
    <source>
        <strain evidence="2">cv. Pinot noir / PN40024</strain>
    </source>
</reference>
<gene>
    <name evidence="1" type="ordered locus">VIT_07s0005g05220</name>
</gene>
<keyword evidence="2" id="KW-1185">Reference proteome</keyword>
<evidence type="ECO:0000313" key="2">
    <source>
        <dbReference type="Proteomes" id="UP000009183"/>
    </source>
</evidence>
<accession>F6HZW2</accession>
<dbReference type="InParanoid" id="F6HZW2"/>